<sequence length="270" mass="29424">MRHLTIVHGLLPLVSAICYRSPHLHARSEFSPPSFGYTGLQGPLNWHGLSADNIACAQGTHQSPIVIDSTTGCIPAVAGDSLSIELESYPRGTEIENRGTTIEVPANGTITRNGKEHRLVQFHFHTPSEHRIDEESYAMEAHFVFRADDQSLSVVGVMIDVSSLHPASPFFTSVLSTVDRIPHGGDVTQTRPLLSCEIEELVNGSDVFQYDGSLTTPPCTEGVAWNIVRNPVYVSPESYGAAKAVLKFNSRYTQNAPGEVNLLHHVVETA</sequence>
<reference evidence="11 12" key="1">
    <citation type="journal article" date="2017" name="G3 (Bethesda)">
        <title>First Draft Genome Sequence of the Pathogenic Fungus Lomentospora prolificans (Formerly Scedosporium prolificans).</title>
        <authorList>
            <person name="Luo R."/>
            <person name="Zimin A."/>
            <person name="Workman R."/>
            <person name="Fan Y."/>
            <person name="Pertea G."/>
            <person name="Grossman N."/>
            <person name="Wear M.P."/>
            <person name="Jia B."/>
            <person name="Miller H."/>
            <person name="Casadevall A."/>
            <person name="Timp W."/>
            <person name="Zhang S.X."/>
            <person name="Salzberg S.L."/>
        </authorList>
    </citation>
    <scope>NUCLEOTIDE SEQUENCE [LARGE SCALE GENOMIC DNA]</scope>
    <source>
        <strain evidence="11 12">JHH-5317</strain>
    </source>
</reference>
<comment type="similarity">
    <text evidence="3 9">Belongs to the alpha-carbonic anhydrase family.</text>
</comment>
<evidence type="ECO:0000256" key="9">
    <source>
        <dbReference type="RuleBase" id="RU367011"/>
    </source>
</evidence>
<dbReference type="OrthoDB" id="429145at2759"/>
<dbReference type="GO" id="GO:0004089">
    <property type="term" value="F:carbonate dehydratase activity"/>
    <property type="evidence" value="ECO:0007669"/>
    <property type="project" value="UniProtKB-UniRule"/>
</dbReference>
<evidence type="ECO:0000256" key="6">
    <source>
        <dbReference type="ARBA" id="ARBA00022833"/>
    </source>
</evidence>
<evidence type="ECO:0000313" key="12">
    <source>
        <dbReference type="Proteomes" id="UP000233524"/>
    </source>
</evidence>
<dbReference type="EC" id="4.2.1.1" evidence="4 9"/>
<keyword evidence="9" id="KW-0732">Signal</keyword>
<feature type="chain" id="PRO_5025086005" description="Carbonic anhydrase" evidence="9">
    <location>
        <begin position="17"/>
        <end position="270"/>
    </location>
</feature>
<protein>
    <recommendedName>
        <fullName evidence="4 9">Carbonic anhydrase</fullName>
        <ecNumber evidence="4 9">4.2.1.1</ecNumber>
    </recommendedName>
</protein>
<dbReference type="PROSITE" id="PS51144">
    <property type="entry name" value="ALPHA_CA_2"/>
    <property type="match status" value="1"/>
</dbReference>
<keyword evidence="5 9" id="KW-0479">Metal-binding</keyword>
<name>A0A2N3N349_9PEZI</name>
<dbReference type="STRING" id="41688.A0A2N3N349"/>
<dbReference type="InterPro" id="IPR001148">
    <property type="entry name" value="CA_dom"/>
</dbReference>
<organism evidence="11 12">
    <name type="scientific">Lomentospora prolificans</name>
    <dbReference type="NCBI Taxonomy" id="41688"/>
    <lineage>
        <taxon>Eukaryota</taxon>
        <taxon>Fungi</taxon>
        <taxon>Dikarya</taxon>
        <taxon>Ascomycota</taxon>
        <taxon>Pezizomycotina</taxon>
        <taxon>Sordariomycetes</taxon>
        <taxon>Hypocreomycetidae</taxon>
        <taxon>Microascales</taxon>
        <taxon>Microascaceae</taxon>
        <taxon>Lomentospora</taxon>
    </lineage>
</organism>
<accession>A0A2N3N349</accession>
<gene>
    <name evidence="11" type="ORF">jhhlp_006924</name>
</gene>
<dbReference type="VEuPathDB" id="FungiDB:jhhlp_006924"/>
<comment type="cofactor">
    <cofactor evidence="1 9">
        <name>Zn(2+)</name>
        <dbReference type="ChEBI" id="CHEBI:29105"/>
    </cofactor>
</comment>
<dbReference type="PANTHER" id="PTHR18952">
    <property type="entry name" value="CARBONIC ANHYDRASE"/>
    <property type="match status" value="1"/>
</dbReference>
<evidence type="ECO:0000256" key="3">
    <source>
        <dbReference type="ARBA" id="ARBA00010718"/>
    </source>
</evidence>
<evidence type="ECO:0000313" key="11">
    <source>
        <dbReference type="EMBL" id="PKS06848.1"/>
    </source>
</evidence>
<dbReference type="CDD" id="cd03124">
    <property type="entry name" value="alpha_CA_prokaryotic_like"/>
    <property type="match status" value="1"/>
</dbReference>
<evidence type="ECO:0000256" key="4">
    <source>
        <dbReference type="ARBA" id="ARBA00012925"/>
    </source>
</evidence>
<dbReference type="AlphaFoldDB" id="A0A2N3N349"/>
<feature type="signal peptide" evidence="9">
    <location>
        <begin position="1"/>
        <end position="16"/>
    </location>
</feature>
<dbReference type="Gene3D" id="3.10.200.10">
    <property type="entry name" value="Alpha carbonic anhydrase"/>
    <property type="match status" value="1"/>
</dbReference>
<proteinExistence type="inferred from homology"/>
<evidence type="ECO:0000256" key="5">
    <source>
        <dbReference type="ARBA" id="ARBA00022723"/>
    </source>
</evidence>
<dbReference type="InterPro" id="IPR036398">
    <property type="entry name" value="CA_dom_sf"/>
</dbReference>
<dbReference type="Proteomes" id="UP000233524">
    <property type="component" value="Unassembled WGS sequence"/>
</dbReference>
<dbReference type="InterPro" id="IPR018338">
    <property type="entry name" value="Carbonic_anhydrase_a-class_CS"/>
</dbReference>
<keyword evidence="7 9" id="KW-0456">Lyase</keyword>
<dbReference type="PANTHER" id="PTHR18952:SF265">
    <property type="entry name" value="CARBONIC ANHYDRASE"/>
    <property type="match status" value="1"/>
</dbReference>
<keyword evidence="12" id="KW-1185">Reference proteome</keyword>
<keyword evidence="6 9" id="KW-0862">Zinc</keyword>
<comment type="caution">
    <text evidence="11">The sequence shown here is derived from an EMBL/GenBank/DDBJ whole genome shotgun (WGS) entry which is preliminary data.</text>
</comment>
<dbReference type="PROSITE" id="PS00162">
    <property type="entry name" value="ALPHA_CA_1"/>
    <property type="match status" value="1"/>
</dbReference>
<dbReference type="Pfam" id="PF00194">
    <property type="entry name" value="Carb_anhydrase"/>
    <property type="match status" value="1"/>
</dbReference>
<dbReference type="InterPro" id="IPR023561">
    <property type="entry name" value="Carbonic_anhydrase_a-class"/>
</dbReference>
<evidence type="ECO:0000256" key="2">
    <source>
        <dbReference type="ARBA" id="ARBA00002904"/>
    </source>
</evidence>
<dbReference type="EMBL" id="NLAX01001033">
    <property type="protein sequence ID" value="PKS06848.1"/>
    <property type="molecule type" value="Genomic_DNA"/>
</dbReference>
<dbReference type="SMART" id="SM01057">
    <property type="entry name" value="Carb_anhydrase"/>
    <property type="match status" value="1"/>
</dbReference>
<dbReference type="InterPro" id="IPR041891">
    <property type="entry name" value="Alpha_CA_prokaryot-like"/>
</dbReference>
<evidence type="ECO:0000256" key="1">
    <source>
        <dbReference type="ARBA" id="ARBA00001947"/>
    </source>
</evidence>
<feature type="domain" description="Alpha-carbonic anhydrase" evidence="10">
    <location>
        <begin position="33"/>
        <end position="270"/>
    </location>
</feature>
<comment type="catalytic activity">
    <reaction evidence="8 9">
        <text>hydrogencarbonate + H(+) = CO2 + H2O</text>
        <dbReference type="Rhea" id="RHEA:10748"/>
        <dbReference type="ChEBI" id="CHEBI:15377"/>
        <dbReference type="ChEBI" id="CHEBI:15378"/>
        <dbReference type="ChEBI" id="CHEBI:16526"/>
        <dbReference type="ChEBI" id="CHEBI:17544"/>
        <dbReference type="EC" id="4.2.1.1"/>
    </reaction>
</comment>
<dbReference type="SUPFAM" id="SSF51069">
    <property type="entry name" value="Carbonic anhydrase"/>
    <property type="match status" value="1"/>
</dbReference>
<comment type="function">
    <text evidence="2 9">Reversible hydration of carbon dioxide.</text>
</comment>
<dbReference type="InParanoid" id="A0A2N3N349"/>
<evidence type="ECO:0000259" key="10">
    <source>
        <dbReference type="PROSITE" id="PS51144"/>
    </source>
</evidence>
<evidence type="ECO:0000256" key="8">
    <source>
        <dbReference type="ARBA" id="ARBA00048348"/>
    </source>
</evidence>
<dbReference type="GO" id="GO:0008270">
    <property type="term" value="F:zinc ion binding"/>
    <property type="evidence" value="ECO:0007669"/>
    <property type="project" value="UniProtKB-UniRule"/>
</dbReference>
<evidence type="ECO:0000256" key="7">
    <source>
        <dbReference type="ARBA" id="ARBA00023239"/>
    </source>
</evidence>